<comment type="caution">
    <text evidence="2">The sequence shown here is derived from an EMBL/GenBank/DDBJ whole genome shotgun (WGS) entry which is preliminary data.</text>
</comment>
<dbReference type="STRING" id="1686286.GCA_900092335_02094"/>
<dbReference type="InterPro" id="IPR024344">
    <property type="entry name" value="MDMPI_metal-binding"/>
</dbReference>
<organism evidence="2 3">
    <name type="scientific">Corynebacterium phoceense</name>
    <dbReference type="NCBI Taxonomy" id="1686286"/>
    <lineage>
        <taxon>Bacteria</taxon>
        <taxon>Bacillati</taxon>
        <taxon>Actinomycetota</taxon>
        <taxon>Actinomycetes</taxon>
        <taxon>Mycobacteriales</taxon>
        <taxon>Corynebacteriaceae</taxon>
        <taxon>Corynebacterium</taxon>
    </lineage>
</organism>
<dbReference type="NCBIfam" id="TIGR03085">
    <property type="entry name" value="TIGR03085 family metal-binding protein"/>
    <property type="match status" value="1"/>
</dbReference>
<dbReference type="NCBIfam" id="TIGR03083">
    <property type="entry name" value="maleylpyruvate isomerase family mycothiol-dependent enzyme"/>
    <property type="match status" value="1"/>
</dbReference>
<name>A0A540RAA1_9CORY</name>
<keyword evidence="3" id="KW-1185">Reference proteome</keyword>
<dbReference type="GeneID" id="79853267"/>
<reference evidence="2 3" key="1">
    <citation type="submission" date="2019-06" db="EMBL/GenBank/DDBJ databases">
        <title>Draft genome of C. phoceense Strain 272.</title>
        <authorList>
            <person name="Pacheco L.G.C."/>
            <person name="Barberis C.M."/>
            <person name="Almuzara M.N."/>
            <person name="Traglia G.M."/>
            <person name="Santos C.S."/>
            <person name="Rocha D.J.P.G."/>
            <person name="Aguiar E.R.G.R."/>
            <person name="Vay C.A."/>
        </authorList>
    </citation>
    <scope>NUCLEOTIDE SEQUENCE [LARGE SCALE GENOMIC DNA]</scope>
    <source>
        <strain evidence="2 3">272</strain>
    </source>
</reference>
<dbReference type="InterPro" id="IPR034660">
    <property type="entry name" value="DinB/YfiT-like"/>
</dbReference>
<evidence type="ECO:0000313" key="3">
    <source>
        <dbReference type="Proteomes" id="UP000318080"/>
    </source>
</evidence>
<proteinExistence type="predicted"/>
<dbReference type="SUPFAM" id="SSF109854">
    <property type="entry name" value="DinB/YfiT-like putative metalloenzymes"/>
    <property type="match status" value="1"/>
</dbReference>
<feature type="domain" description="Mycothiol-dependent maleylpyruvate isomerase metal-binding" evidence="1">
    <location>
        <begin position="11"/>
        <end position="88"/>
    </location>
</feature>
<evidence type="ECO:0000313" key="2">
    <source>
        <dbReference type="EMBL" id="TQE44527.1"/>
    </source>
</evidence>
<dbReference type="RefSeq" id="WP_066486646.1">
    <property type="nucleotide sequence ID" value="NZ_JADPQA010000003.1"/>
</dbReference>
<protein>
    <submittedName>
        <fullName evidence="2">TIGR03085 family protein</fullName>
    </submittedName>
</protein>
<dbReference type="Proteomes" id="UP000318080">
    <property type="component" value="Unassembled WGS sequence"/>
</dbReference>
<dbReference type="GO" id="GO:0046872">
    <property type="term" value="F:metal ion binding"/>
    <property type="evidence" value="ECO:0007669"/>
    <property type="project" value="InterPro"/>
</dbReference>
<evidence type="ECO:0000259" key="1">
    <source>
        <dbReference type="Pfam" id="PF11716"/>
    </source>
</evidence>
<dbReference type="EMBL" id="VHIR01000001">
    <property type="protein sequence ID" value="TQE44527.1"/>
    <property type="molecule type" value="Genomic_DNA"/>
</dbReference>
<sequence length="212" mass="22948">MLGLMSFSSAERARLVALFHELGPDAPTLCEGWTTRDLAAHLWVRENRPDAAAGMFVPALAGRLDNAMAQAKGRDFDELVDAWGRGASKYNPLRYADSKVNFAEHYIHLEDVRRANGQTTPRDFSDAVSDEMYSTLGMLAKRMLSKSAQPVALFAAGYPRILVADKHGVAANGGAVVRVSGTVGELILWTYGRDAAEVTIEGDASAIHRASL</sequence>
<dbReference type="Pfam" id="PF11716">
    <property type="entry name" value="MDMPI_N"/>
    <property type="match status" value="1"/>
</dbReference>
<accession>A0A540RAA1</accession>
<dbReference type="Gene3D" id="1.20.120.450">
    <property type="entry name" value="dinb family like domain"/>
    <property type="match status" value="1"/>
</dbReference>
<dbReference type="InterPro" id="IPR017517">
    <property type="entry name" value="Maleyloyr_isom"/>
</dbReference>
<gene>
    <name evidence="2" type="ORF">EJK80_00055</name>
</gene>
<dbReference type="InterPro" id="IPR017519">
    <property type="entry name" value="CHP03085"/>
</dbReference>
<dbReference type="AlphaFoldDB" id="A0A540RAA1"/>